<dbReference type="OrthoDB" id="4222977at2"/>
<accession>A0A1H8RAS0</accession>
<dbReference type="STRING" id="394193.SAMN04489732_101705"/>
<evidence type="ECO:0000256" key="1">
    <source>
        <dbReference type="SAM" id="Phobius"/>
    </source>
</evidence>
<proteinExistence type="predicted"/>
<keyword evidence="1" id="KW-0472">Membrane</keyword>
<protein>
    <submittedName>
        <fullName evidence="2">Uncharacterized protein</fullName>
    </submittedName>
</protein>
<dbReference type="Proteomes" id="UP000198582">
    <property type="component" value="Unassembled WGS sequence"/>
</dbReference>
<dbReference type="EMBL" id="FOEF01000001">
    <property type="protein sequence ID" value="SEO63500.1"/>
    <property type="molecule type" value="Genomic_DNA"/>
</dbReference>
<name>A0A1H8RAS0_9PSEU</name>
<evidence type="ECO:0000313" key="3">
    <source>
        <dbReference type="Proteomes" id="UP000198582"/>
    </source>
</evidence>
<feature type="transmembrane region" description="Helical" evidence="1">
    <location>
        <begin position="454"/>
        <end position="473"/>
    </location>
</feature>
<keyword evidence="3" id="KW-1185">Reference proteome</keyword>
<feature type="transmembrane region" description="Helical" evidence="1">
    <location>
        <begin position="479"/>
        <end position="501"/>
    </location>
</feature>
<organism evidence="2 3">
    <name type="scientific">Amycolatopsis saalfeldensis</name>
    <dbReference type="NCBI Taxonomy" id="394193"/>
    <lineage>
        <taxon>Bacteria</taxon>
        <taxon>Bacillati</taxon>
        <taxon>Actinomycetota</taxon>
        <taxon>Actinomycetes</taxon>
        <taxon>Pseudonocardiales</taxon>
        <taxon>Pseudonocardiaceae</taxon>
        <taxon>Amycolatopsis</taxon>
    </lineage>
</organism>
<keyword evidence="1" id="KW-0812">Transmembrane</keyword>
<dbReference type="AlphaFoldDB" id="A0A1H8RAS0"/>
<evidence type="ECO:0000313" key="2">
    <source>
        <dbReference type="EMBL" id="SEO63500.1"/>
    </source>
</evidence>
<dbReference type="RefSeq" id="WP_091612229.1">
    <property type="nucleotide sequence ID" value="NZ_FOEF01000001.1"/>
</dbReference>
<reference evidence="2 3" key="1">
    <citation type="submission" date="2016-10" db="EMBL/GenBank/DDBJ databases">
        <authorList>
            <person name="de Groot N.N."/>
        </authorList>
    </citation>
    <scope>NUCLEOTIDE SEQUENCE [LARGE SCALE GENOMIC DNA]</scope>
    <source>
        <strain evidence="2 3">DSM 44993</strain>
    </source>
</reference>
<gene>
    <name evidence="2" type="ORF">SAMN04489732_101705</name>
</gene>
<sequence>MGANEGRSRTAATRLKAVATPELYRRNPFRITGLPATATRRAVRERRLRVLGALEVGGRPPGVPEDVTPDQVRSAFDELGNTEHRLVDEVFGHWGAPEDCDCPPQLHDRHDAAVKAHAAALDAEADRTEDHPMPLWNDAARNWAFTQRSEAFWQHLRHRVGTSGDRRLDESTVDGLRAALPGALVAPLVTLAAASPEPDRLLGFLSMWGVDKATEAAARTEAAGDTFSRGEDLLKELRKLIDNGGAREAAERALGELAPMLDRLERVMPFEEYRRAGRLRETSAIAANNIGVALSEVPASSRRLVRDVFALARRLSTDSETLATIGRNERSATTAPLPPTDVGQLWSRVTTLTRLGRYAEAEQALEQILAHSRRPGDQQQARRMIATMRRLQENGVVPPPSKKARVLLGLLHTALGLAFLSTLLASPLVSCLVIGILGLLFCIGAALSDRGSTGGMAGLVAFGAVVAGVFWIAHASGAAIPSGLTVLTAVLLFVVLPSWLAGRD</sequence>
<keyword evidence="1" id="KW-1133">Transmembrane helix</keyword>
<feature type="transmembrane region" description="Helical" evidence="1">
    <location>
        <begin position="427"/>
        <end position="447"/>
    </location>
</feature>